<organism evidence="2 3">
    <name type="scientific">Allotamlana fucoidanivorans</name>
    <dbReference type="NCBI Taxonomy" id="2583814"/>
    <lineage>
        <taxon>Bacteria</taxon>
        <taxon>Pseudomonadati</taxon>
        <taxon>Bacteroidota</taxon>
        <taxon>Flavobacteriia</taxon>
        <taxon>Flavobacteriales</taxon>
        <taxon>Flavobacteriaceae</taxon>
        <taxon>Allotamlana</taxon>
    </lineage>
</organism>
<dbReference type="OrthoDB" id="976477at2"/>
<proteinExistence type="predicted"/>
<comment type="caution">
    <text evidence="2">The sequence shown here is derived from an EMBL/GenBank/DDBJ whole genome shotgun (WGS) entry which is preliminary data.</text>
</comment>
<protein>
    <submittedName>
        <fullName evidence="2">Transporter</fullName>
    </submittedName>
</protein>
<dbReference type="RefSeq" id="WP_139698684.1">
    <property type="nucleotide sequence ID" value="NZ_CP074074.1"/>
</dbReference>
<evidence type="ECO:0000313" key="2">
    <source>
        <dbReference type="EMBL" id="TNJ41697.1"/>
    </source>
</evidence>
<dbReference type="AlphaFoldDB" id="A0A5C4SDU1"/>
<feature type="chain" id="PRO_5022671535" evidence="1">
    <location>
        <begin position="21"/>
        <end position="250"/>
    </location>
</feature>
<evidence type="ECO:0000313" key="3">
    <source>
        <dbReference type="Proteomes" id="UP000308713"/>
    </source>
</evidence>
<evidence type="ECO:0000256" key="1">
    <source>
        <dbReference type="SAM" id="SignalP"/>
    </source>
</evidence>
<accession>A0A5C4SDU1</accession>
<dbReference type="Pfam" id="PF13557">
    <property type="entry name" value="Phenol_MetA_deg"/>
    <property type="match status" value="1"/>
</dbReference>
<keyword evidence="3" id="KW-1185">Reference proteome</keyword>
<name>A0A5C4SDU1_9FLAO</name>
<reference evidence="2 3" key="1">
    <citation type="submission" date="2019-05" db="EMBL/GenBank/DDBJ databases">
        <title>Tamlana fucoidanivorans sp. nov., isolated from the surface of algae collected from Fujian province in China.</title>
        <authorList>
            <person name="Li J."/>
        </authorList>
    </citation>
    <scope>NUCLEOTIDE SEQUENCE [LARGE SCALE GENOMIC DNA]</scope>
    <source>
        <strain evidence="2 3">CW2-9</strain>
    </source>
</reference>
<dbReference type="EMBL" id="VDCS01000017">
    <property type="protein sequence ID" value="TNJ41697.1"/>
    <property type="molecule type" value="Genomic_DNA"/>
</dbReference>
<feature type="signal peptide" evidence="1">
    <location>
        <begin position="1"/>
        <end position="20"/>
    </location>
</feature>
<dbReference type="InterPro" id="IPR025737">
    <property type="entry name" value="FApF"/>
</dbReference>
<sequence length="250" mass="28281">MTKNLLTIALLFVYSIMAIAQNEENQQVDPSKPTNIYDRVNNNLEFTDRSGKQEFGYRFNYSYANELGIQATLEVPFLYSVDNNNFGVSDLRLRAFYVPYTDYDKLFGGLGVSMDIFIPTGDINKGLGSGSWSVSPGVIMGLMLSDSYSLWPIVSYRYQIGASQEVNVIKHGGSLQLLNSVSFSDRIYLLASPMFIINDFQNDFEDLVGGEVELNYMIIPNKLQIGTFTRHLANKGVHTQSYRLFARFFL</sequence>
<keyword evidence="1" id="KW-0732">Signal</keyword>
<dbReference type="Proteomes" id="UP000308713">
    <property type="component" value="Unassembled WGS sequence"/>
</dbReference>
<gene>
    <name evidence="2" type="ORF">FGF67_15555</name>
</gene>